<dbReference type="Pfam" id="PF14863">
    <property type="entry name" value="Alkyl_sulf_dimr"/>
    <property type="match status" value="1"/>
</dbReference>
<sequence>MRDRRARRARDGVGRHSRFQRETDMQEQYDYIVIGAGSAGCAVAARLADSRAGSVALLEAGGHDFNSAITIPIGIASTVPKPGPFNYGYATEPQPGLNGRVGYQPRGRGLGGSSSINGMIYIRGVPSDYERWAAEGCDGWGWEDVLPYFKRSERNERLGGQAEDAWHGGKGPLDVVDTRSINPFDRRFLQAAQCAGLRYNPDFNGAEQEGVGFYQRTQRDGERWNAARAYLHQGNKQSIHGGRDNLAVLTDTQALRIVFEGKRAVGVLVERGGEQVTLRARREVILSGGTFGSAQLLMVSGIGPAAHLRSHGIAVVHDAPGVGQNLQEHPNLKVQERVFSTDLYAFSVRGAIRLYGEWRRYKRERFGMFASNIAETGAFIKSDPSLADPDLQLHFSTALSDPNARSVHGYSLHVCVLRPHSRGQVLLASADARQAPRIDQNLLADARDVESMLAGLRVVGRILDQQPFRRLGGRPHNYAGVRFDGSDDAAVREFIRARTDIVFHPVGTCRMGSDAASVVDPQLRVRGVEGLRVADASIMPTLIGGNTNATAIMIGEKAADLVRGIERAGDGVFVQPRAAASQPAAQSARPEAVAPAARTGHQRLAVLAAGLALAASTQAADALEAAQQKPASAITAAANAAVLQQLPFDDRDDYEAAQRGLVAPFRGQIHDAKGRVVWDTATYDFQQTPWTASGAAGSGQNGGLMRVTDQKPQVQANPQAKVPDSVNPSLWRQSQLNNYAGLFRVADRVYQVRGFDLANMTIIEGQRGIIVVDTLTSAETAKAALDLYYANRPRKPVVAVVYTHSHADHFGGVRGVVDEADVKSGKVAIYAPDGFMHEAASENVFAGNAMFRRARYQAGSGVPRNERGQLDTGIGKSGSIGGTLSLIPPTVLITKPYETRRIDGVEVEFQFTPGTEAPAEMNFYLPQMRVLCMAENATRTMHNILTPRGALVRDPKAWGKFLDESLVRYGDRADVLVAQHNWPTWGGENIRNLLADQRDMYTYLNDRTLHLLNEGKTPMEISEAMQKLPGNLEKKWYTRGYYGSLSFNSRAVYQRYLGFYDGNPAHLNPLPPVEGGKRYVEAMGGADNVVKQMQAAMQKGDYRWAAEIGNHLVFADPDNKVARDAQADALEQLGYQAESSLWRNMYLMGASELRNGTRPLPGRNAADMVRALEPSMFFDFLGVRLDSEKAQGHDMTLNWVFSDLKTPFAVTLRNGVLTYREGMRNPKADVTVTMTKPTLDRINLRQVDLKTALAQGDVKVEGDGGKLGELMGMMTTFDPSFGIVTPSLKR</sequence>
<dbReference type="GO" id="GO:0016614">
    <property type="term" value="F:oxidoreductase activity, acting on CH-OH group of donors"/>
    <property type="evidence" value="ECO:0007669"/>
    <property type="project" value="InterPro"/>
</dbReference>
<dbReference type="eggNOG" id="COG2015">
    <property type="taxonomic scope" value="Bacteria"/>
</dbReference>
<protein>
    <submittedName>
        <fullName evidence="8">Glucose-methanol-choline oxidoreductase:Beta-lactamase-like:FAD dependent oxidoreductase:GMC oxidoreductase</fullName>
    </submittedName>
</protein>
<keyword evidence="5" id="KW-0274">FAD</keyword>
<dbReference type="Pfam" id="PF00753">
    <property type="entry name" value="Lactamase_B"/>
    <property type="match status" value="1"/>
</dbReference>
<dbReference type="InterPro" id="IPR007867">
    <property type="entry name" value="GMC_OxRtase_C"/>
</dbReference>
<dbReference type="InterPro" id="IPR038536">
    <property type="entry name" value="Alkyl/aryl-sulf_dimr_sf"/>
</dbReference>
<dbReference type="GO" id="GO:0018909">
    <property type="term" value="P:dodecyl sulfate metabolic process"/>
    <property type="evidence" value="ECO:0007669"/>
    <property type="project" value="InterPro"/>
</dbReference>
<dbReference type="SUPFAM" id="SSF56281">
    <property type="entry name" value="Metallo-hydrolase/oxidoreductase"/>
    <property type="match status" value="1"/>
</dbReference>
<dbReference type="PANTHER" id="PTHR43223">
    <property type="entry name" value="ALKYL/ARYL-SULFATASE"/>
    <property type="match status" value="1"/>
</dbReference>
<evidence type="ECO:0000256" key="5">
    <source>
        <dbReference type="RuleBase" id="RU003968"/>
    </source>
</evidence>
<evidence type="ECO:0000256" key="1">
    <source>
        <dbReference type="ARBA" id="ARBA00022723"/>
    </source>
</evidence>
<evidence type="ECO:0000256" key="6">
    <source>
        <dbReference type="SAM" id="MobiDB-lite"/>
    </source>
</evidence>
<evidence type="ECO:0000256" key="4">
    <source>
        <dbReference type="ARBA" id="ARBA00033751"/>
    </source>
</evidence>
<dbReference type="Pfam" id="PF00732">
    <property type="entry name" value="GMC_oxred_N"/>
    <property type="match status" value="1"/>
</dbReference>
<dbReference type="InterPro" id="IPR036188">
    <property type="entry name" value="FAD/NAD-bd_sf"/>
</dbReference>
<feature type="domain" description="Glucose-methanol-choline oxidoreductase N-terminal" evidence="7">
    <location>
        <begin position="107"/>
        <end position="130"/>
    </location>
</feature>
<dbReference type="SUPFAM" id="SSF55718">
    <property type="entry name" value="SCP-like"/>
    <property type="match status" value="1"/>
</dbReference>
<feature type="region of interest" description="Disordered" evidence="6">
    <location>
        <begin position="1"/>
        <end position="21"/>
    </location>
</feature>
<name>Q46UK0_CUPPJ</name>
<dbReference type="eggNOG" id="COG2303">
    <property type="taxonomic scope" value="Bacteria"/>
</dbReference>
<dbReference type="InterPro" id="IPR036527">
    <property type="entry name" value="SCP2_sterol-bd_dom_sf"/>
</dbReference>
<dbReference type="SUPFAM" id="SSF51905">
    <property type="entry name" value="FAD/NAD(P)-binding domain"/>
    <property type="match status" value="1"/>
</dbReference>
<dbReference type="InterPro" id="IPR000172">
    <property type="entry name" value="GMC_OxRdtase_N"/>
</dbReference>
<dbReference type="PROSITE" id="PS00623">
    <property type="entry name" value="GMC_OXRED_1"/>
    <property type="match status" value="1"/>
</dbReference>
<dbReference type="Gene3D" id="3.30.1050.10">
    <property type="entry name" value="SCP2 sterol-binding domain"/>
    <property type="match status" value="1"/>
</dbReference>
<dbReference type="Gene3D" id="3.30.410.40">
    <property type="match status" value="1"/>
</dbReference>
<evidence type="ECO:0000259" key="7">
    <source>
        <dbReference type="PROSITE" id="PS00623"/>
    </source>
</evidence>
<dbReference type="InterPro" id="IPR052195">
    <property type="entry name" value="Bact_Alkyl/Aryl-Sulfatase"/>
</dbReference>
<dbReference type="InterPro" id="IPR001279">
    <property type="entry name" value="Metallo-B-lactamas"/>
</dbReference>
<dbReference type="Pfam" id="PF05199">
    <property type="entry name" value="GMC_oxred_C"/>
    <property type="match status" value="1"/>
</dbReference>
<dbReference type="Gene3D" id="3.60.15.30">
    <property type="entry name" value="Metallo-beta-lactamase domain"/>
    <property type="match status" value="1"/>
</dbReference>
<dbReference type="Pfam" id="PF14864">
    <property type="entry name" value="Alkyl_sulf_C"/>
    <property type="match status" value="1"/>
</dbReference>
<dbReference type="GO" id="GO:0046872">
    <property type="term" value="F:metal ion binding"/>
    <property type="evidence" value="ECO:0007669"/>
    <property type="project" value="UniProtKB-KW"/>
</dbReference>
<dbReference type="InterPro" id="IPR044097">
    <property type="entry name" value="Bds1/SdsA1_MBL-fold"/>
</dbReference>
<dbReference type="HOGENOM" id="CLU_006475_0_0_4"/>
<dbReference type="SMART" id="SM00849">
    <property type="entry name" value="Lactamase_B"/>
    <property type="match status" value="1"/>
</dbReference>
<dbReference type="PANTHER" id="PTHR43223:SF1">
    <property type="entry name" value="ALKYL_ARYL-SULFATASE BDS1"/>
    <property type="match status" value="1"/>
</dbReference>
<dbReference type="EMBL" id="CP000091">
    <property type="protein sequence ID" value="AAZ63184.1"/>
    <property type="molecule type" value="Genomic_DNA"/>
</dbReference>
<reference evidence="8" key="1">
    <citation type="submission" date="2005-08" db="EMBL/GenBank/DDBJ databases">
        <title>Complete sequence of chromosome 2 of Ralstonia eutropha JMP134.</title>
        <authorList>
            <person name="Copeland A."/>
            <person name="Lucas S."/>
            <person name="Lapidus A."/>
            <person name="Barry K."/>
            <person name="Detter J.C."/>
            <person name="Glavina T."/>
            <person name="Hammon N."/>
            <person name="Israni S."/>
            <person name="Pitluck S."/>
            <person name="Goltsman E."/>
            <person name="Martinez M."/>
            <person name="Schmutz J."/>
            <person name="Larimer F."/>
            <person name="Land M."/>
            <person name="Lykidis A."/>
            <person name="Richardson P."/>
        </authorList>
    </citation>
    <scope>NUCLEOTIDE SEQUENCE [LARGE SCALE GENOMIC DNA]</scope>
    <source>
        <strain evidence="8">JMP134</strain>
    </source>
</reference>
<dbReference type="GO" id="GO:0050660">
    <property type="term" value="F:flavin adenine dinucleotide binding"/>
    <property type="evidence" value="ECO:0007669"/>
    <property type="project" value="InterPro"/>
</dbReference>
<evidence type="ECO:0000313" key="8">
    <source>
        <dbReference type="EMBL" id="AAZ63184.1"/>
    </source>
</evidence>
<dbReference type="GO" id="GO:0018741">
    <property type="term" value="F:linear primary-alkylsulfatase activity"/>
    <property type="evidence" value="ECO:0007669"/>
    <property type="project" value="InterPro"/>
</dbReference>
<keyword evidence="3" id="KW-0862">Zinc</keyword>
<proteinExistence type="inferred from homology"/>
<dbReference type="GO" id="GO:0046983">
    <property type="term" value="F:protein dimerization activity"/>
    <property type="evidence" value="ECO:0007669"/>
    <property type="project" value="InterPro"/>
</dbReference>
<dbReference type="SUPFAM" id="SSF54373">
    <property type="entry name" value="FAD-linked reductases, C-terminal domain"/>
    <property type="match status" value="1"/>
</dbReference>
<dbReference type="Gene3D" id="1.25.40.880">
    <property type="entry name" value="Alkyl sulfatase, dimerisation domain"/>
    <property type="match status" value="1"/>
</dbReference>
<keyword evidence="5" id="KW-0285">Flavoprotein</keyword>
<evidence type="ECO:0000256" key="3">
    <source>
        <dbReference type="ARBA" id="ARBA00022833"/>
    </source>
</evidence>
<organism evidence="8">
    <name type="scientific">Cupriavidus pinatubonensis (strain JMP 134 / LMG 1197)</name>
    <name type="common">Cupriavidus necator (strain JMP 134)</name>
    <dbReference type="NCBI Taxonomy" id="264198"/>
    <lineage>
        <taxon>Bacteria</taxon>
        <taxon>Pseudomonadati</taxon>
        <taxon>Pseudomonadota</taxon>
        <taxon>Betaproteobacteria</taxon>
        <taxon>Burkholderiales</taxon>
        <taxon>Burkholderiaceae</taxon>
        <taxon>Cupriavidus</taxon>
    </lineage>
</organism>
<dbReference type="InterPro" id="IPR029228">
    <property type="entry name" value="Alkyl_sulf_dimr"/>
</dbReference>
<dbReference type="InterPro" id="IPR036866">
    <property type="entry name" value="RibonucZ/Hydroxyglut_hydro"/>
</dbReference>
<accession>Q46UK0</accession>
<comment type="similarity">
    <text evidence="4">Belongs to the metallo-beta-lactamase superfamily. Type III sulfatase family.</text>
</comment>
<dbReference type="InterPro" id="IPR029229">
    <property type="entry name" value="Alkyl_sulf_C"/>
</dbReference>
<dbReference type="KEGG" id="reu:Reut_B3826"/>
<dbReference type="CDD" id="cd07710">
    <property type="entry name" value="arylsulfatase_Sdsa1-like_MBL-fold"/>
    <property type="match status" value="1"/>
</dbReference>
<gene>
    <name evidence="8" type="ordered locus">Reut_B3826</name>
</gene>
<keyword evidence="1" id="KW-0479">Metal-binding</keyword>
<comment type="similarity">
    <text evidence="5">Belongs to the GMC oxidoreductase family.</text>
</comment>
<evidence type="ECO:0000256" key="2">
    <source>
        <dbReference type="ARBA" id="ARBA00022801"/>
    </source>
</evidence>
<keyword evidence="2" id="KW-0378">Hydrolase</keyword>
<dbReference type="Gene3D" id="3.50.50.60">
    <property type="entry name" value="FAD/NAD(P)-binding domain"/>
    <property type="match status" value="1"/>
</dbReference>